<keyword evidence="9 14" id="KW-0560">Oxidoreductase</keyword>
<dbReference type="SUPFAM" id="SSF63380">
    <property type="entry name" value="Riboflavin synthase domain-like"/>
    <property type="match status" value="1"/>
</dbReference>
<proteinExistence type="inferred from homology"/>
<dbReference type="Gene3D" id="3.40.50.80">
    <property type="entry name" value="Nucleotide-binding domain of ferredoxin-NADP reductase (FNR) module"/>
    <property type="match status" value="1"/>
</dbReference>
<keyword evidence="6" id="KW-1000">Mitochondrion outer membrane</keyword>
<dbReference type="PANTHER" id="PTHR19370">
    <property type="entry name" value="NADH-CYTOCHROME B5 REDUCTASE"/>
    <property type="match status" value="1"/>
</dbReference>
<feature type="binding site" evidence="13">
    <location>
        <position position="121"/>
    </location>
    <ligand>
        <name>FAD</name>
        <dbReference type="ChEBI" id="CHEBI:57692"/>
    </ligand>
</feature>
<evidence type="ECO:0000313" key="18">
    <source>
        <dbReference type="Proteomes" id="UP001344447"/>
    </source>
</evidence>
<feature type="binding site" evidence="13">
    <location>
        <position position="123"/>
    </location>
    <ligand>
        <name>FAD</name>
        <dbReference type="ChEBI" id="CHEBI:57692"/>
    </ligand>
</feature>
<reference evidence="17 18" key="1">
    <citation type="submission" date="2023-11" db="EMBL/GenBank/DDBJ databases">
        <title>Dfirmibasis_genome.</title>
        <authorList>
            <person name="Edelbroek B."/>
            <person name="Kjellin J."/>
            <person name="Jerlstrom-Hultqvist J."/>
            <person name="Soderbom F."/>
        </authorList>
    </citation>
    <scope>NUCLEOTIDE SEQUENCE [LARGE SCALE GENOMIC DNA]</scope>
    <source>
        <strain evidence="17 18">TNS-C-14</strain>
    </source>
</reference>
<feature type="binding site" evidence="13">
    <location>
        <position position="130"/>
    </location>
    <ligand>
        <name>FAD</name>
        <dbReference type="ChEBI" id="CHEBI:57692"/>
    </ligand>
</feature>
<dbReference type="SUPFAM" id="SSF52343">
    <property type="entry name" value="Ferredoxin reductase-like, C-terminal NADP-linked domain"/>
    <property type="match status" value="1"/>
</dbReference>
<feature type="binding site" evidence="13">
    <location>
        <position position="172"/>
    </location>
    <ligand>
        <name>FAD</name>
        <dbReference type="ChEBI" id="CHEBI:57692"/>
    </ligand>
</feature>
<dbReference type="PROSITE" id="PS51384">
    <property type="entry name" value="FAD_FR"/>
    <property type="match status" value="1"/>
</dbReference>
<evidence type="ECO:0000256" key="1">
    <source>
        <dbReference type="ARBA" id="ARBA00001974"/>
    </source>
</evidence>
<gene>
    <name evidence="17" type="ORF">RB653_000747</name>
</gene>
<dbReference type="Pfam" id="PF00970">
    <property type="entry name" value="FAD_binding_6"/>
    <property type="match status" value="1"/>
</dbReference>
<feature type="binding site" evidence="13">
    <location>
        <position position="105"/>
    </location>
    <ligand>
        <name>FAD</name>
        <dbReference type="ChEBI" id="CHEBI:57692"/>
    </ligand>
</feature>
<keyword evidence="18" id="KW-1185">Reference proteome</keyword>
<dbReference type="InterPro" id="IPR017927">
    <property type="entry name" value="FAD-bd_FR_type"/>
</dbReference>
<dbReference type="InterPro" id="IPR008333">
    <property type="entry name" value="Cbr1-like_FAD-bd_dom"/>
</dbReference>
<evidence type="ECO:0000256" key="5">
    <source>
        <dbReference type="ARBA" id="ARBA00022692"/>
    </source>
</evidence>
<keyword evidence="7 13" id="KW-0274">FAD</keyword>
<dbReference type="InterPro" id="IPR039261">
    <property type="entry name" value="FNR_nucleotide-bd"/>
</dbReference>
<keyword evidence="4 13" id="KW-0285">Flavoprotein</keyword>
<dbReference type="GO" id="GO:0005741">
    <property type="term" value="C:mitochondrial outer membrane"/>
    <property type="evidence" value="ECO:0007669"/>
    <property type="project" value="UniProtKB-SubCell"/>
</dbReference>
<keyword evidence="5 15" id="KW-0812">Transmembrane</keyword>
<comment type="similarity">
    <text evidence="3 14">Belongs to the flavoprotein pyridine nucleotide cytochrome reductase family.</text>
</comment>
<feature type="binding site" evidence="13">
    <location>
        <position position="104"/>
    </location>
    <ligand>
        <name>FAD</name>
        <dbReference type="ChEBI" id="CHEBI:57692"/>
    </ligand>
</feature>
<dbReference type="PRINTS" id="PR00371">
    <property type="entry name" value="FPNCR"/>
</dbReference>
<keyword evidence="12 15" id="KW-0472">Membrane</keyword>
<name>A0AAN7U6C0_9MYCE</name>
<evidence type="ECO:0000256" key="2">
    <source>
        <dbReference type="ARBA" id="ARBA00004294"/>
    </source>
</evidence>
<dbReference type="AlphaFoldDB" id="A0AAN7U6C0"/>
<evidence type="ECO:0000256" key="14">
    <source>
        <dbReference type="RuleBase" id="RU361226"/>
    </source>
</evidence>
<dbReference type="Proteomes" id="UP001344447">
    <property type="component" value="Unassembled WGS sequence"/>
</dbReference>
<comment type="subcellular location">
    <subcellularLocation>
        <location evidence="2">Mitochondrion outer membrane</location>
    </subcellularLocation>
</comment>
<evidence type="ECO:0000256" key="11">
    <source>
        <dbReference type="ARBA" id="ARBA00023128"/>
    </source>
</evidence>
<dbReference type="PRINTS" id="PR00406">
    <property type="entry name" value="CYTB5RDTASE"/>
</dbReference>
<evidence type="ECO:0000259" key="16">
    <source>
        <dbReference type="PROSITE" id="PS51384"/>
    </source>
</evidence>
<sequence>MQISDFILVIIGSVALAAGVKYVFTLTSGNKDKKGGENEKGSKEVVAALDPQEYKKFQLKEKFIVNHNTRIFRFALPNEDDILGLPIGQHISLRAVVGGKEVYRPYTPISSDEERGYFDLLIKVYEKGAMSGHVDNMFIGDYIEVKGPKGKFNYQANMRKSIGMLAGGTGITPMLQVIKAILKNPSDKTEISLVFGNITEEDILLKKELDELAEKHPQFKVHYVLNNPPKGWTQGVGFVSQEIIQSHLPSPSDQTMVIMCGPPMMNKAMTGHLETIGFKESNIFTF</sequence>
<dbReference type="InterPro" id="IPR001834">
    <property type="entry name" value="CBR-like"/>
</dbReference>
<dbReference type="EMBL" id="JAVFKY010000002">
    <property type="protein sequence ID" value="KAK5580723.1"/>
    <property type="molecule type" value="Genomic_DNA"/>
</dbReference>
<accession>A0AAN7U6C0</accession>
<comment type="catalytic activity">
    <reaction evidence="14">
        <text>2 Fe(III)-[cytochrome b5] + NADH = 2 Fe(II)-[cytochrome b5] + NAD(+) + H(+)</text>
        <dbReference type="Rhea" id="RHEA:46680"/>
        <dbReference type="Rhea" id="RHEA-COMP:10438"/>
        <dbReference type="Rhea" id="RHEA-COMP:10439"/>
        <dbReference type="ChEBI" id="CHEBI:15378"/>
        <dbReference type="ChEBI" id="CHEBI:29033"/>
        <dbReference type="ChEBI" id="CHEBI:29034"/>
        <dbReference type="ChEBI" id="CHEBI:57540"/>
        <dbReference type="ChEBI" id="CHEBI:57945"/>
        <dbReference type="EC" id="1.6.2.2"/>
    </reaction>
</comment>
<evidence type="ECO:0000256" key="9">
    <source>
        <dbReference type="ARBA" id="ARBA00023002"/>
    </source>
</evidence>
<dbReference type="EC" id="1.6.2.2" evidence="14"/>
<keyword evidence="11" id="KW-0496">Mitochondrion</keyword>
<evidence type="ECO:0000256" key="6">
    <source>
        <dbReference type="ARBA" id="ARBA00022787"/>
    </source>
</evidence>
<comment type="cofactor">
    <cofactor evidence="1 13 14">
        <name>FAD</name>
        <dbReference type="ChEBI" id="CHEBI:57692"/>
    </cofactor>
</comment>
<feature type="domain" description="FAD-binding FR-type" evidence="16">
    <location>
        <begin position="52"/>
        <end position="155"/>
    </location>
</feature>
<evidence type="ECO:0000256" key="10">
    <source>
        <dbReference type="ARBA" id="ARBA00023027"/>
    </source>
</evidence>
<evidence type="ECO:0000256" key="12">
    <source>
        <dbReference type="ARBA" id="ARBA00023136"/>
    </source>
</evidence>
<evidence type="ECO:0000256" key="15">
    <source>
        <dbReference type="SAM" id="Phobius"/>
    </source>
</evidence>
<evidence type="ECO:0000313" key="17">
    <source>
        <dbReference type="EMBL" id="KAK5580723.1"/>
    </source>
</evidence>
<dbReference type="Pfam" id="PF00175">
    <property type="entry name" value="NAD_binding_1"/>
    <property type="match status" value="1"/>
</dbReference>
<feature type="transmembrane region" description="Helical" evidence="15">
    <location>
        <begin position="6"/>
        <end position="24"/>
    </location>
</feature>
<dbReference type="FunFam" id="2.40.30.10:FF:000032">
    <property type="entry name" value="NADH-cytochrome b5 reductase"/>
    <property type="match status" value="1"/>
</dbReference>
<evidence type="ECO:0000256" key="13">
    <source>
        <dbReference type="PIRSR" id="PIRSR601834-1"/>
    </source>
</evidence>
<dbReference type="CDD" id="cd06183">
    <property type="entry name" value="cyt_b5_reduct_like"/>
    <property type="match status" value="1"/>
</dbReference>
<dbReference type="FunFam" id="3.40.50.80:FF:000019">
    <property type="entry name" value="NADH-cytochrome b5 reductase"/>
    <property type="match status" value="1"/>
</dbReference>
<dbReference type="InterPro" id="IPR001433">
    <property type="entry name" value="OxRdtase_FAD/NAD-bd"/>
</dbReference>
<organism evidence="17 18">
    <name type="scientific">Dictyostelium firmibasis</name>
    <dbReference type="NCBI Taxonomy" id="79012"/>
    <lineage>
        <taxon>Eukaryota</taxon>
        <taxon>Amoebozoa</taxon>
        <taxon>Evosea</taxon>
        <taxon>Eumycetozoa</taxon>
        <taxon>Dictyostelia</taxon>
        <taxon>Dictyosteliales</taxon>
        <taxon>Dictyosteliaceae</taxon>
        <taxon>Dictyostelium</taxon>
    </lineage>
</organism>
<feature type="binding site" evidence="13">
    <location>
        <position position="131"/>
    </location>
    <ligand>
        <name>FAD</name>
        <dbReference type="ChEBI" id="CHEBI:57692"/>
    </ligand>
</feature>
<dbReference type="GO" id="GO:0090524">
    <property type="term" value="F:cytochrome-b5 reductase activity, acting on NADH"/>
    <property type="evidence" value="ECO:0007669"/>
    <property type="project" value="UniProtKB-EC"/>
</dbReference>
<comment type="caution">
    <text evidence="17">The sequence shown here is derived from an EMBL/GenBank/DDBJ whole genome shotgun (WGS) entry which is preliminary data.</text>
</comment>
<dbReference type="PANTHER" id="PTHR19370:SF184">
    <property type="entry name" value="NADH-CYTOCHROME B5 REDUCTASE-LIKE"/>
    <property type="match status" value="1"/>
</dbReference>
<dbReference type="Gene3D" id="2.40.30.10">
    <property type="entry name" value="Translation factors"/>
    <property type="match status" value="1"/>
</dbReference>
<protein>
    <recommendedName>
        <fullName evidence="14">NADH-cytochrome b5 reductase</fullName>
        <ecNumber evidence="14">1.6.2.2</ecNumber>
    </recommendedName>
</protein>
<keyword evidence="10 14" id="KW-0520">NAD</keyword>
<feature type="binding site" evidence="13">
    <location>
        <position position="106"/>
    </location>
    <ligand>
        <name>FAD</name>
        <dbReference type="ChEBI" id="CHEBI:57692"/>
    </ligand>
</feature>
<evidence type="ECO:0000256" key="7">
    <source>
        <dbReference type="ARBA" id="ARBA00022827"/>
    </source>
</evidence>
<evidence type="ECO:0000256" key="4">
    <source>
        <dbReference type="ARBA" id="ARBA00022630"/>
    </source>
</evidence>
<evidence type="ECO:0000256" key="8">
    <source>
        <dbReference type="ARBA" id="ARBA00022989"/>
    </source>
</evidence>
<keyword evidence="8 15" id="KW-1133">Transmembrane helix</keyword>
<evidence type="ECO:0000256" key="3">
    <source>
        <dbReference type="ARBA" id="ARBA00006105"/>
    </source>
</evidence>
<dbReference type="InterPro" id="IPR001709">
    <property type="entry name" value="Flavoprot_Pyr_Nucl_cyt_Rdtase"/>
</dbReference>
<dbReference type="InterPro" id="IPR017938">
    <property type="entry name" value="Riboflavin_synthase-like_b-brl"/>
</dbReference>